<keyword evidence="2" id="KW-1185">Reference proteome</keyword>
<organism evidence="1 2">
    <name type="scientific">Dichomitus squalens</name>
    <dbReference type="NCBI Taxonomy" id="114155"/>
    <lineage>
        <taxon>Eukaryota</taxon>
        <taxon>Fungi</taxon>
        <taxon>Dikarya</taxon>
        <taxon>Basidiomycota</taxon>
        <taxon>Agaricomycotina</taxon>
        <taxon>Agaricomycetes</taxon>
        <taxon>Polyporales</taxon>
        <taxon>Polyporaceae</taxon>
        <taxon>Dichomitus</taxon>
    </lineage>
</organism>
<name>A0A4Q9Q4E3_9APHY</name>
<proteinExistence type="predicted"/>
<gene>
    <name evidence="1" type="ORF">BD310DRAFT_946371</name>
</gene>
<protein>
    <submittedName>
        <fullName evidence="1">Uncharacterized protein</fullName>
    </submittedName>
</protein>
<evidence type="ECO:0000313" key="1">
    <source>
        <dbReference type="EMBL" id="TBU61950.1"/>
    </source>
</evidence>
<reference evidence="1 2" key="1">
    <citation type="submission" date="2019-01" db="EMBL/GenBank/DDBJ databases">
        <title>Draft genome sequences of three monokaryotic isolates of the white-rot basidiomycete fungus Dichomitus squalens.</title>
        <authorList>
            <consortium name="DOE Joint Genome Institute"/>
            <person name="Lopez S.C."/>
            <person name="Andreopoulos B."/>
            <person name="Pangilinan J."/>
            <person name="Lipzen A."/>
            <person name="Riley R."/>
            <person name="Ahrendt S."/>
            <person name="Ng V."/>
            <person name="Barry K."/>
            <person name="Daum C."/>
            <person name="Grigoriev I.V."/>
            <person name="Hilden K.S."/>
            <person name="Makela M.R."/>
            <person name="de Vries R.P."/>
        </authorList>
    </citation>
    <scope>NUCLEOTIDE SEQUENCE [LARGE SCALE GENOMIC DNA]</scope>
    <source>
        <strain evidence="1 2">CBS 464.89</strain>
    </source>
</reference>
<accession>A0A4Q9Q4E3</accession>
<sequence>MDRLGQSEIPGSRLPVVSALASPFSPPWKDLRSRPSSLPGDSTAAKAFPPAHRRSAVLRNMNVSRRFYLLQILALCCFLALRSAPQKVCC</sequence>
<dbReference type="Proteomes" id="UP000292082">
    <property type="component" value="Unassembled WGS sequence"/>
</dbReference>
<dbReference type="EMBL" id="ML145096">
    <property type="protein sequence ID" value="TBU61950.1"/>
    <property type="molecule type" value="Genomic_DNA"/>
</dbReference>
<evidence type="ECO:0000313" key="2">
    <source>
        <dbReference type="Proteomes" id="UP000292082"/>
    </source>
</evidence>
<dbReference type="AlphaFoldDB" id="A0A4Q9Q4E3"/>